<protein>
    <submittedName>
        <fullName evidence="1">Uncharacterized protein</fullName>
    </submittedName>
</protein>
<name>A0ABN1ZHT6_9ACTN</name>
<accession>A0ABN1ZHT6</accession>
<evidence type="ECO:0000313" key="2">
    <source>
        <dbReference type="Proteomes" id="UP001501470"/>
    </source>
</evidence>
<dbReference type="Proteomes" id="UP001501470">
    <property type="component" value="Unassembled WGS sequence"/>
</dbReference>
<sequence>MARCVGVGACVVWSRVLVLAAPVACLIAAGVGCCRRARGACVVSCVGVVVHHQPMAEGELLLEVGIEPEYSQIRLSVTGGDCSVPEWGGGPHTAVSGPGMMLVATWSDDCGPVTVRVYDGRPVLDGWSLVHAGRLEVGPAGLDAGMTVSAVEHWVPVPEGLVEVEVWVRDPAGPGEVTFVLTR</sequence>
<organism evidence="1 2">
    <name type="scientific">Dactylosporangium maewongense</name>
    <dbReference type="NCBI Taxonomy" id="634393"/>
    <lineage>
        <taxon>Bacteria</taxon>
        <taxon>Bacillati</taxon>
        <taxon>Actinomycetota</taxon>
        <taxon>Actinomycetes</taxon>
        <taxon>Micromonosporales</taxon>
        <taxon>Micromonosporaceae</taxon>
        <taxon>Dactylosporangium</taxon>
    </lineage>
</organism>
<dbReference type="EMBL" id="BAAAQD010000001">
    <property type="protein sequence ID" value="GAA1499476.1"/>
    <property type="molecule type" value="Genomic_DNA"/>
</dbReference>
<comment type="caution">
    <text evidence="1">The sequence shown here is derived from an EMBL/GenBank/DDBJ whole genome shotgun (WGS) entry which is preliminary data.</text>
</comment>
<gene>
    <name evidence="1" type="ORF">GCM10009827_001410</name>
</gene>
<keyword evidence="2" id="KW-1185">Reference proteome</keyword>
<dbReference type="PROSITE" id="PS51257">
    <property type="entry name" value="PROKAR_LIPOPROTEIN"/>
    <property type="match status" value="1"/>
</dbReference>
<reference evidence="1 2" key="1">
    <citation type="journal article" date="2019" name="Int. J. Syst. Evol. Microbiol.">
        <title>The Global Catalogue of Microorganisms (GCM) 10K type strain sequencing project: providing services to taxonomists for standard genome sequencing and annotation.</title>
        <authorList>
            <consortium name="The Broad Institute Genomics Platform"/>
            <consortium name="The Broad Institute Genome Sequencing Center for Infectious Disease"/>
            <person name="Wu L."/>
            <person name="Ma J."/>
        </authorList>
    </citation>
    <scope>NUCLEOTIDE SEQUENCE [LARGE SCALE GENOMIC DNA]</scope>
    <source>
        <strain evidence="1 2">JCM 15933</strain>
    </source>
</reference>
<evidence type="ECO:0000313" key="1">
    <source>
        <dbReference type="EMBL" id="GAA1499476.1"/>
    </source>
</evidence>
<proteinExistence type="predicted"/>